<dbReference type="OrthoDB" id="5308060at2759"/>
<evidence type="ECO:0000256" key="1">
    <source>
        <dbReference type="SAM" id="Phobius"/>
    </source>
</evidence>
<dbReference type="Pfam" id="PF08643">
    <property type="entry name" value="DUF1776"/>
    <property type="match status" value="1"/>
</dbReference>
<name>A0A022W9W7_TRIRU</name>
<dbReference type="Gene3D" id="3.40.50.720">
    <property type="entry name" value="NAD(P)-binding Rossmann-like Domain"/>
    <property type="match status" value="1"/>
</dbReference>
<dbReference type="InterPro" id="IPR013952">
    <property type="entry name" value="DUF1776_fun"/>
</dbReference>
<dbReference type="Proteomes" id="UP000023758">
    <property type="component" value="Unassembled WGS sequence"/>
</dbReference>
<dbReference type="EMBL" id="KK207755">
    <property type="protein sequence ID" value="EZF55210.1"/>
    <property type="molecule type" value="Genomic_DNA"/>
</dbReference>
<sequence length="479" mass="52390">MTSDDNFFFGYLAWVPTNVTKYSNDLANSIDNHVENAAFSIREALSKQSWIPASIRPPPPNPKFFSDTFLPPKSMFERCQDWVATHRVLTVSALAFVGTGGALLYGQRKFQVRRRRARRAGTGARKEIVVISGSPHEPMTRSIACDLEKRGYIIFVTVTSTEEQHVIESEAREDIRPLWFDLSQTPATPSDIHPSLYVIQSLITHAQTPSPGVPAHSCQLSAVILIPSLNYPTGPVAAIPASSWADTINTHLLYPILTTQFILPLLTLKSNTASVVFVSPAIQSALSVPFASPEVVTTRAISGFATSLRQELGLLVSSNGNSSGVVDVVEVKIGNIELGRQYRRGQRHNNKGTELLTWKPHERALYGSPYLSSIDYRLGNPVNIAPKSSPARELHYAIFDAIAPAKKTIFGWCKKKPRTIYVGRGSIAYSIISRIIPGGMVGWILGLRPSSLDTYAEPPPADEVIASSSEAGWEKVAGA</sequence>
<protein>
    <recommendedName>
        <fullName evidence="3">DUF1776-domain-containing protein</fullName>
    </recommendedName>
</protein>
<organism evidence="2">
    <name type="scientific">Trichophyton rubrum CBS 288.86</name>
    <dbReference type="NCBI Taxonomy" id="1215330"/>
    <lineage>
        <taxon>Eukaryota</taxon>
        <taxon>Fungi</taxon>
        <taxon>Dikarya</taxon>
        <taxon>Ascomycota</taxon>
        <taxon>Pezizomycotina</taxon>
        <taxon>Eurotiomycetes</taxon>
        <taxon>Eurotiomycetidae</taxon>
        <taxon>Onygenales</taxon>
        <taxon>Arthrodermataceae</taxon>
        <taxon>Trichophyton</taxon>
    </lineage>
</organism>
<evidence type="ECO:0008006" key="3">
    <source>
        <dbReference type="Google" id="ProtNLM"/>
    </source>
</evidence>
<keyword evidence="1" id="KW-0472">Membrane</keyword>
<proteinExistence type="predicted"/>
<dbReference type="PANTHER" id="PTHR43313">
    <property type="entry name" value="SHORT-CHAIN DEHYDROGENASE/REDUCTASE FAMILY 9C"/>
    <property type="match status" value="1"/>
</dbReference>
<feature type="transmembrane region" description="Helical" evidence="1">
    <location>
        <begin position="84"/>
        <end position="106"/>
    </location>
</feature>
<reference evidence="2" key="1">
    <citation type="submission" date="2014-02" db="EMBL/GenBank/DDBJ databases">
        <title>The Genome Sequence of Trichophyton rubrum (morphotype fischeri) CBS 288.86.</title>
        <authorList>
            <consortium name="The Broad Institute Genomics Platform"/>
            <person name="Cuomo C.A."/>
            <person name="White T.C."/>
            <person name="Graser Y."/>
            <person name="Martinez-Rossi N."/>
            <person name="Heitman J."/>
            <person name="Young S.K."/>
            <person name="Zeng Q."/>
            <person name="Gargeya S."/>
            <person name="Abouelleil A."/>
            <person name="Alvarado L."/>
            <person name="Chapman S.B."/>
            <person name="Gainer-Dewar J."/>
            <person name="Goldberg J."/>
            <person name="Griggs A."/>
            <person name="Gujja S."/>
            <person name="Hansen M."/>
            <person name="Howarth C."/>
            <person name="Imamovic A."/>
            <person name="Larimer J."/>
            <person name="Martinez D."/>
            <person name="Murphy C."/>
            <person name="Pearson M.D."/>
            <person name="Persinoti G."/>
            <person name="Poon T."/>
            <person name="Priest M."/>
            <person name="Roberts A.D."/>
            <person name="Saif S."/>
            <person name="Shea T.D."/>
            <person name="Sykes S.N."/>
            <person name="Wortman J."/>
            <person name="Nusbaum C."/>
            <person name="Birren B."/>
        </authorList>
    </citation>
    <scope>NUCLEOTIDE SEQUENCE [LARGE SCALE GENOMIC DNA]</scope>
    <source>
        <strain evidence="2">CBS 288.86</strain>
    </source>
</reference>
<dbReference type="AlphaFoldDB" id="A0A022W9W7"/>
<evidence type="ECO:0000313" key="2">
    <source>
        <dbReference type="EMBL" id="EZF55210.1"/>
    </source>
</evidence>
<dbReference type="SUPFAM" id="SSF51735">
    <property type="entry name" value="NAD(P)-binding Rossmann-fold domains"/>
    <property type="match status" value="1"/>
</dbReference>
<keyword evidence="1" id="KW-0812">Transmembrane</keyword>
<dbReference type="InterPro" id="IPR036291">
    <property type="entry name" value="NAD(P)-bd_dom_sf"/>
</dbReference>
<gene>
    <name evidence="2" type="ORF">H103_02181</name>
</gene>
<accession>A0A022W9W7</accession>
<dbReference type="HOGENOM" id="CLU_022136_0_0_1"/>
<dbReference type="PANTHER" id="PTHR43313:SF1">
    <property type="entry name" value="3BETA-HYDROXYSTEROID DEHYDROGENASE DHS-16"/>
    <property type="match status" value="1"/>
</dbReference>
<keyword evidence="1" id="KW-1133">Transmembrane helix</keyword>